<dbReference type="PANTHER" id="PTHR24223">
    <property type="entry name" value="ATP-BINDING CASSETTE SUB-FAMILY C"/>
    <property type="match status" value="1"/>
</dbReference>
<feature type="chain" id="PRO_5042532698" description="ABC transporter domain-containing protein" evidence="3">
    <location>
        <begin position="22"/>
        <end position="187"/>
    </location>
</feature>
<feature type="signal peptide" evidence="3">
    <location>
        <begin position="1"/>
        <end position="21"/>
    </location>
</feature>
<dbReference type="GO" id="GO:0016887">
    <property type="term" value="F:ATP hydrolysis activity"/>
    <property type="evidence" value="ECO:0007669"/>
    <property type="project" value="InterPro"/>
</dbReference>
<dbReference type="Proteomes" id="UP001251528">
    <property type="component" value="Unassembled WGS sequence"/>
</dbReference>
<sequence length="187" mass="19859">MHSGKSSLILTLLNFLDDTGAVMIDGVDSSNIPRQVSRSLVTTVSQGLAELPGSVRFTILPTSKDSGPVNDATLNNALERVGLLNHISSHGGLDAPLADMGLSHGQRQLLAIARAVLHKMEHNSSILFVDEAARAVDIKTATAMQRSIDEFFGDCTTISISHSAENIASSDIVVSISDGRITSIVRR</sequence>
<protein>
    <recommendedName>
        <fullName evidence="4">ABC transporter domain-containing protein</fullName>
    </recommendedName>
</protein>
<dbReference type="GO" id="GO:0016020">
    <property type="term" value="C:membrane"/>
    <property type="evidence" value="ECO:0007669"/>
    <property type="project" value="TreeGrafter"/>
</dbReference>
<reference evidence="5" key="1">
    <citation type="submission" date="2023-06" db="EMBL/GenBank/DDBJ databases">
        <title>Conoideocrella luteorostrata (Hypocreales: Clavicipitaceae), a potential biocontrol fungus for elongate hemlock scale in United States Christmas tree production areas.</title>
        <authorList>
            <person name="Barrett H."/>
            <person name="Lovett B."/>
            <person name="Macias A.M."/>
            <person name="Stajich J.E."/>
            <person name="Kasson M.T."/>
        </authorList>
    </citation>
    <scope>NUCLEOTIDE SEQUENCE</scope>
    <source>
        <strain evidence="5">ARSEF 14590</strain>
    </source>
</reference>
<keyword evidence="3" id="KW-0732">Signal</keyword>
<comment type="caution">
    <text evidence="5">The sequence shown here is derived from an EMBL/GenBank/DDBJ whole genome shotgun (WGS) entry which is preliminary data.</text>
</comment>
<evidence type="ECO:0000313" key="6">
    <source>
        <dbReference type="Proteomes" id="UP001251528"/>
    </source>
</evidence>
<dbReference type="PANTHER" id="PTHR24223:SF399">
    <property type="entry name" value="ABC TRANSPORTER ATNG"/>
    <property type="match status" value="1"/>
</dbReference>
<dbReference type="InterPro" id="IPR003439">
    <property type="entry name" value="ABC_transporter-like_ATP-bd"/>
</dbReference>
<dbReference type="AlphaFoldDB" id="A0AAJ0CNI4"/>
<dbReference type="InterPro" id="IPR027417">
    <property type="entry name" value="P-loop_NTPase"/>
</dbReference>
<keyword evidence="2" id="KW-0067">ATP-binding</keyword>
<organism evidence="5 6">
    <name type="scientific">Conoideocrella luteorostrata</name>
    <dbReference type="NCBI Taxonomy" id="1105319"/>
    <lineage>
        <taxon>Eukaryota</taxon>
        <taxon>Fungi</taxon>
        <taxon>Dikarya</taxon>
        <taxon>Ascomycota</taxon>
        <taxon>Pezizomycotina</taxon>
        <taxon>Sordariomycetes</taxon>
        <taxon>Hypocreomycetidae</taxon>
        <taxon>Hypocreales</taxon>
        <taxon>Clavicipitaceae</taxon>
        <taxon>Conoideocrella</taxon>
    </lineage>
</organism>
<dbReference type="InterPro" id="IPR050173">
    <property type="entry name" value="ABC_transporter_C-like"/>
</dbReference>
<dbReference type="EMBL" id="JASWJB010000106">
    <property type="protein sequence ID" value="KAK2597370.1"/>
    <property type="molecule type" value="Genomic_DNA"/>
</dbReference>
<keyword evidence="1" id="KW-0547">Nucleotide-binding</keyword>
<evidence type="ECO:0000313" key="5">
    <source>
        <dbReference type="EMBL" id="KAK2597370.1"/>
    </source>
</evidence>
<name>A0AAJ0CNI4_9HYPO</name>
<dbReference type="Pfam" id="PF00005">
    <property type="entry name" value="ABC_tran"/>
    <property type="match status" value="1"/>
</dbReference>
<feature type="domain" description="ABC transporter" evidence="4">
    <location>
        <begin position="3"/>
        <end position="132"/>
    </location>
</feature>
<gene>
    <name evidence="5" type="ORF">QQS21_005994</name>
</gene>
<evidence type="ECO:0000256" key="1">
    <source>
        <dbReference type="ARBA" id="ARBA00022741"/>
    </source>
</evidence>
<keyword evidence="6" id="KW-1185">Reference proteome</keyword>
<evidence type="ECO:0000256" key="3">
    <source>
        <dbReference type="SAM" id="SignalP"/>
    </source>
</evidence>
<dbReference type="Gene3D" id="3.40.50.300">
    <property type="entry name" value="P-loop containing nucleotide triphosphate hydrolases"/>
    <property type="match status" value="1"/>
</dbReference>
<evidence type="ECO:0000256" key="2">
    <source>
        <dbReference type="ARBA" id="ARBA00022840"/>
    </source>
</evidence>
<dbReference type="GO" id="GO:0042626">
    <property type="term" value="F:ATPase-coupled transmembrane transporter activity"/>
    <property type="evidence" value="ECO:0007669"/>
    <property type="project" value="TreeGrafter"/>
</dbReference>
<proteinExistence type="predicted"/>
<accession>A0AAJ0CNI4</accession>
<evidence type="ECO:0000259" key="4">
    <source>
        <dbReference type="Pfam" id="PF00005"/>
    </source>
</evidence>
<dbReference type="SUPFAM" id="SSF52540">
    <property type="entry name" value="P-loop containing nucleoside triphosphate hydrolases"/>
    <property type="match status" value="1"/>
</dbReference>
<dbReference type="GO" id="GO:0005524">
    <property type="term" value="F:ATP binding"/>
    <property type="evidence" value="ECO:0007669"/>
    <property type="project" value="UniProtKB-KW"/>
</dbReference>